<keyword evidence="2" id="KW-1185">Reference proteome</keyword>
<name>A0A1B9F3D0_9BACT</name>
<evidence type="ECO:0000313" key="2">
    <source>
        <dbReference type="Proteomes" id="UP000093080"/>
    </source>
</evidence>
<organism evidence="1 2">
    <name type="scientific">Dissulfuribacter thermophilus</name>
    <dbReference type="NCBI Taxonomy" id="1156395"/>
    <lineage>
        <taxon>Bacteria</taxon>
        <taxon>Pseudomonadati</taxon>
        <taxon>Thermodesulfobacteriota</taxon>
        <taxon>Dissulfuribacteria</taxon>
        <taxon>Dissulfuribacterales</taxon>
        <taxon>Dissulfuribacteraceae</taxon>
        <taxon>Dissulfuribacter</taxon>
    </lineage>
</organism>
<proteinExistence type="predicted"/>
<reference evidence="1 2" key="1">
    <citation type="submission" date="2016-06" db="EMBL/GenBank/DDBJ databases">
        <title>Respiratory ammonification of nitrate coupled to the oxidation of elemental sulfur in deep-sea autotrophic thermophilic bacteria.</title>
        <authorList>
            <person name="Slobodkina G.B."/>
            <person name="Mardanov A.V."/>
            <person name="Ravin N.V."/>
            <person name="Frolova A.A."/>
            <person name="Viryasiv M.B."/>
            <person name="Chernyh N.A."/>
            <person name="Bonch-Osmolovskaya E.A."/>
            <person name="Slobodkin A.I."/>
        </authorList>
    </citation>
    <scope>NUCLEOTIDE SEQUENCE [LARGE SCALE GENOMIC DNA]</scope>
    <source>
        <strain evidence="1 2">S69</strain>
    </source>
</reference>
<evidence type="ECO:0000313" key="1">
    <source>
        <dbReference type="EMBL" id="OCC14436.1"/>
    </source>
</evidence>
<accession>A0A1B9F3D0</accession>
<comment type="caution">
    <text evidence="1">The sequence shown here is derived from an EMBL/GenBank/DDBJ whole genome shotgun (WGS) entry which is preliminary data.</text>
</comment>
<dbReference type="STRING" id="1156395.DBT_2165"/>
<dbReference type="AlphaFoldDB" id="A0A1B9F3D0"/>
<dbReference type="Proteomes" id="UP000093080">
    <property type="component" value="Unassembled WGS sequence"/>
</dbReference>
<gene>
    <name evidence="1" type="ORF">DBT_2165</name>
</gene>
<protein>
    <submittedName>
        <fullName evidence="1">Uncharacterized protein</fullName>
    </submittedName>
</protein>
<sequence length="39" mass="4147">MSLVPISGKLLPGMADAPKIMPAHMIESARAKFIVSIQP</sequence>
<dbReference type="EMBL" id="MAGO01000012">
    <property type="protein sequence ID" value="OCC14436.1"/>
    <property type="molecule type" value="Genomic_DNA"/>
</dbReference>